<dbReference type="Proteomes" id="UP000054217">
    <property type="component" value="Unassembled WGS sequence"/>
</dbReference>
<organism evidence="1 2">
    <name type="scientific">Pisolithus tinctorius Marx 270</name>
    <dbReference type="NCBI Taxonomy" id="870435"/>
    <lineage>
        <taxon>Eukaryota</taxon>
        <taxon>Fungi</taxon>
        <taxon>Dikarya</taxon>
        <taxon>Basidiomycota</taxon>
        <taxon>Agaricomycotina</taxon>
        <taxon>Agaricomycetes</taxon>
        <taxon>Agaricomycetidae</taxon>
        <taxon>Boletales</taxon>
        <taxon>Sclerodermatineae</taxon>
        <taxon>Pisolithaceae</taxon>
        <taxon>Pisolithus</taxon>
    </lineage>
</organism>
<evidence type="ECO:0000313" key="1">
    <source>
        <dbReference type="EMBL" id="KIO03416.1"/>
    </source>
</evidence>
<dbReference type="InParanoid" id="A0A0C3P750"/>
<dbReference type="Gene3D" id="2.80.10.50">
    <property type="match status" value="1"/>
</dbReference>
<reference evidence="2" key="2">
    <citation type="submission" date="2015-01" db="EMBL/GenBank/DDBJ databases">
        <title>Evolutionary Origins and Diversification of the Mycorrhizal Mutualists.</title>
        <authorList>
            <consortium name="DOE Joint Genome Institute"/>
            <consortium name="Mycorrhizal Genomics Consortium"/>
            <person name="Kohler A."/>
            <person name="Kuo A."/>
            <person name="Nagy L.G."/>
            <person name="Floudas D."/>
            <person name="Copeland A."/>
            <person name="Barry K.W."/>
            <person name="Cichocki N."/>
            <person name="Veneault-Fourrey C."/>
            <person name="LaButti K."/>
            <person name="Lindquist E.A."/>
            <person name="Lipzen A."/>
            <person name="Lundell T."/>
            <person name="Morin E."/>
            <person name="Murat C."/>
            <person name="Riley R."/>
            <person name="Ohm R."/>
            <person name="Sun H."/>
            <person name="Tunlid A."/>
            <person name="Henrissat B."/>
            <person name="Grigoriev I.V."/>
            <person name="Hibbett D.S."/>
            <person name="Martin F."/>
        </authorList>
    </citation>
    <scope>NUCLEOTIDE SEQUENCE [LARGE SCALE GENOMIC DNA]</scope>
    <source>
        <strain evidence="2">Marx 270</strain>
    </source>
</reference>
<sequence>MSDRPSVNTASYAIHTLDRRVLAYAPPDRVKDTVPPPARPVVAYLEIFQPQRFEISQVEQDENRYYINYLIERNNLLYEQVTAPQKWIITFVPQPGRIAFTIAKEDGKEQWVAPPAGEQGQIRVATINTELDPNALFELSPFTQLS</sequence>
<dbReference type="AlphaFoldDB" id="A0A0C3P750"/>
<gene>
    <name evidence="1" type="ORF">M404DRAFT_1001331</name>
</gene>
<dbReference type="EMBL" id="KN831976">
    <property type="protein sequence ID" value="KIO03416.1"/>
    <property type="molecule type" value="Genomic_DNA"/>
</dbReference>
<accession>A0A0C3P750</accession>
<dbReference type="OrthoDB" id="2603528at2759"/>
<keyword evidence="2" id="KW-1185">Reference proteome</keyword>
<reference evidence="1 2" key="1">
    <citation type="submission" date="2014-04" db="EMBL/GenBank/DDBJ databases">
        <authorList>
            <consortium name="DOE Joint Genome Institute"/>
            <person name="Kuo A."/>
            <person name="Kohler A."/>
            <person name="Costa M.D."/>
            <person name="Nagy L.G."/>
            <person name="Floudas D."/>
            <person name="Copeland A."/>
            <person name="Barry K.W."/>
            <person name="Cichocki N."/>
            <person name="Veneault-Fourrey C."/>
            <person name="LaButti K."/>
            <person name="Lindquist E.A."/>
            <person name="Lipzen A."/>
            <person name="Lundell T."/>
            <person name="Morin E."/>
            <person name="Murat C."/>
            <person name="Sun H."/>
            <person name="Tunlid A."/>
            <person name="Henrissat B."/>
            <person name="Grigoriev I.V."/>
            <person name="Hibbett D.S."/>
            <person name="Martin F."/>
            <person name="Nordberg H.P."/>
            <person name="Cantor M.N."/>
            <person name="Hua S.X."/>
        </authorList>
    </citation>
    <scope>NUCLEOTIDE SEQUENCE [LARGE SCALE GENOMIC DNA]</scope>
    <source>
        <strain evidence="1 2">Marx 270</strain>
    </source>
</reference>
<dbReference type="HOGENOM" id="CLU_118219_0_0_1"/>
<evidence type="ECO:0000313" key="2">
    <source>
        <dbReference type="Proteomes" id="UP000054217"/>
    </source>
</evidence>
<protein>
    <submittedName>
        <fullName evidence="1">Uncharacterized protein</fullName>
    </submittedName>
</protein>
<proteinExistence type="predicted"/>
<name>A0A0C3P750_PISTI</name>